<name>A0ABP8JAE1_9MICO</name>
<reference evidence="4" key="1">
    <citation type="journal article" date="2019" name="Int. J. Syst. Evol. Microbiol.">
        <title>The Global Catalogue of Microorganisms (GCM) 10K type strain sequencing project: providing services to taxonomists for standard genome sequencing and annotation.</title>
        <authorList>
            <consortium name="The Broad Institute Genomics Platform"/>
            <consortium name="The Broad Institute Genome Sequencing Center for Infectious Disease"/>
            <person name="Wu L."/>
            <person name="Ma J."/>
        </authorList>
    </citation>
    <scope>NUCLEOTIDE SEQUENCE [LARGE SCALE GENOMIC DNA]</scope>
    <source>
        <strain evidence="4">JCM 17738</strain>
    </source>
</reference>
<proteinExistence type="predicted"/>
<dbReference type="SUPFAM" id="SSF63829">
    <property type="entry name" value="Calcium-dependent phosphotriesterase"/>
    <property type="match status" value="1"/>
</dbReference>
<dbReference type="InterPro" id="IPR015943">
    <property type="entry name" value="WD40/YVTN_repeat-like_dom_sf"/>
</dbReference>
<organism evidence="3 4">
    <name type="scientific">Ornithinibacter aureus</name>
    <dbReference type="NCBI Taxonomy" id="622664"/>
    <lineage>
        <taxon>Bacteria</taxon>
        <taxon>Bacillati</taxon>
        <taxon>Actinomycetota</taxon>
        <taxon>Actinomycetes</taxon>
        <taxon>Micrococcales</taxon>
        <taxon>Intrasporangiaceae</taxon>
        <taxon>Ornithinibacter</taxon>
    </lineage>
</organism>
<evidence type="ECO:0000313" key="4">
    <source>
        <dbReference type="Proteomes" id="UP001500390"/>
    </source>
</evidence>
<evidence type="ECO:0000256" key="1">
    <source>
        <dbReference type="SAM" id="MobiDB-lite"/>
    </source>
</evidence>
<dbReference type="EMBL" id="BAABFX010000008">
    <property type="protein sequence ID" value="GAA4387422.1"/>
    <property type="molecule type" value="Genomic_DNA"/>
</dbReference>
<protein>
    <submittedName>
        <fullName evidence="3">Uncharacterized protein</fullName>
    </submittedName>
</protein>
<gene>
    <name evidence="3" type="ORF">GCM10023153_01790</name>
</gene>
<evidence type="ECO:0000256" key="2">
    <source>
        <dbReference type="SAM" id="SignalP"/>
    </source>
</evidence>
<feature type="signal peptide" evidence="2">
    <location>
        <begin position="1"/>
        <end position="32"/>
    </location>
</feature>
<keyword evidence="2" id="KW-0732">Signal</keyword>
<dbReference type="PROSITE" id="PS51257">
    <property type="entry name" value="PROKAR_LIPOPROTEIN"/>
    <property type="match status" value="1"/>
</dbReference>
<comment type="caution">
    <text evidence="3">The sequence shown here is derived from an EMBL/GenBank/DDBJ whole genome shotgun (WGS) entry which is preliminary data.</text>
</comment>
<sequence length="361" mass="37855">MRQRPALPDRPRATLRLTSAFLCGAVTLAGCAGPEPTRSDENPPEAATSPAPEGDVAATDYPTPPVSHAVASTRVPGYPIGLTVARDGGVWAVATQAGAVRHLSLEHHDGPRTASAGAAEPWVDRSTRVGDVPLRAVDTPDGLWVSVFGAGVLRRLDPRLERVGSFHEPEGLARAGDSLWVVDQARSEAVELRLPDATVARRVEVGTGPRLVHAGASGVWVSSYGAGTVTRVDGPRPVTRTVCDGPQGMVEAAGRLWVACSLQDSLVGLDAQTLRPEVRLNDVVAVDALAATRDSVLALLPDGPTVVAVDPEDGTERGRVRMADAPPVGDGNVDLLVHRDRVWASSAMTDEVLTLSVEDLP</sequence>
<dbReference type="Gene3D" id="2.130.10.10">
    <property type="entry name" value="YVTN repeat-like/Quinoprotein amine dehydrogenase"/>
    <property type="match status" value="1"/>
</dbReference>
<feature type="chain" id="PRO_5045117310" evidence="2">
    <location>
        <begin position="33"/>
        <end position="361"/>
    </location>
</feature>
<dbReference type="Proteomes" id="UP001500390">
    <property type="component" value="Unassembled WGS sequence"/>
</dbReference>
<keyword evidence="4" id="KW-1185">Reference proteome</keyword>
<feature type="region of interest" description="Disordered" evidence="1">
    <location>
        <begin position="33"/>
        <end position="68"/>
    </location>
</feature>
<accession>A0ABP8JAE1</accession>
<evidence type="ECO:0000313" key="3">
    <source>
        <dbReference type="EMBL" id="GAA4387422.1"/>
    </source>
</evidence>